<proteinExistence type="predicted"/>
<dbReference type="InterPro" id="IPR052755">
    <property type="entry name" value="Lysozyme_Inhibitor_LprI"/>
</dbReference>
<dbReference type="PANTHER" id="PTHR37549:SF1">
    <property type="entry name" value="LIPOPROTEIN LPRI"/>
    <property type="match status" value="1"/>
</dbReference>
<feature type="chain" id="PRO_5014627206" description="Lysozyme inhibitor LprI N-terminal domain-containing protein" evidence="1">
    <location>
        <begin position="29"/>
        <end position="199"/>
    </location>
</feature>
<organism evidence="2 3">
    <name type="scientific">Trinickia symbiotica</name>
    <dbReference type="NCBI Taxonomy" id="863227"/>
    <lineage>
        <taxon>Bacteria</taxon>
        <taxon>Pseudomonadati</taxon>
        <taxon>Pseudomonadota</taxon>
        <taxon>Betaproteobacteria</taxon>
        <taxon>Burkholderiales</taxon>
        <taxon>Burkholderiaceae</taxon>
        <taxon>Trinickia</taxon>
    </lineage>
</organism>
<evidence type="ECO:0000313" key="2">
    <source>
        <dbReference type="EMBL" id="PMS37379.1"/>
    </source>
</evidence>
<dbReference type="Proteomes" id="UP000235777">
    <property type="component" value="Unassembled WGS sequence"/>
</dbReference>
<protein>
    <recommendedName>
        <fullName evidence="4">Lysozyme inhibitor LprI N-terminal domain-containing protein</fullName>
    </recommendedName>
</protein>
<comment type="caution">
    <text evidence="2">The sequence shown here is derived from an EMBL/GenBank/DDBJ whole genome shotgun (WGS) entry which is preliminary data.</text>
</comment>
<evidence type="ECO:0000313" key="3">
    <source>
        <dbReference type="Proteomes" id="UP000235777"/>
    </source>
</evidence>
<dbReference type="EMBL" id="PNYC01000004">
    <property type="protein sequence ID" value="PMS37379.1"/>
    <property type="molecule type" value="Genomic_DNA"/>
</dbReference>
<keyword evidence="1" id="KW-0732">Signal</keyword>
<gene>
    <name evidence="2" type="ORF">C0Z20_08705</name>
</gene>
<feature type="signal peptide" evidence="1">
    <location>
        <begin position="1"/>
        <end position="28"/>
    </location>
</feature>
<name>A0A2N7X6K5_9BURK</name>
<dbReference type="STRING" id="863227.GCA_000373005_01549"/>
<evidence type="ECO:0008006" key="4">
    <source>
        <dbReference type="Google" id="ProtNLM"/>
    </source>
</evidence>
<dbReference type="RefSeq" id="WP_018440105.1">
    <property type="nucleotide sequence ID" value="NZ_KB890168.1"/>
</dbReference>
<dbReference type="PANTHER" id="PTHR37549">
    <property type="entry name" value="LIPOPROTEIN LPRI"/>
    <property type="match status" value="1"/>
</dbReference>
<accession>A0A2N7X6K5</accession>
<dbReference type="OrthoDB" id="5450120at2"/>
<evidence type="ECO:0000256" key="1">
    <source>
        <dbReference type="SAM" id="SignalP"/>
    </source>
</evidence>
<dbReference type="GO" id="GO:0005576">
    <property type="term" value="C:extracellular region"/>
    <property type="evidence" value="ECO:0007669"/>
    <property type="project" value="TreeGrafter"/>
</dbReference>
<dbReference type="AlphaFoldDB" id="A0A2N7X6K5"/>
<reference evidence="2 3" key="1">
    <citation type="submission" date="2018-01" db="EMBL/GenBank/DDBJ databases">
        <title>Whole genome analyses suggest that Burkholderia sensu lato contains two further novel genera in the rhizoxinica-symbiotica group Mycetohabitans gen. nov., and Trinickia gen. nov.: implications for the evolution of diazotrophy and nodulation in the Burkholderiaceae.</title>
        <authorList>
            <person name="Estrada-de los Santos P."/>
            <person name="Palmer M."/>
            <person name="Chavez-Ramirez B."/>
            <person name="Beukes C."/>
            <person name="Steenkamp E.T."/>
            <person name="Hirsch A.M."/>
            <person name="Manyaka P."/>
            <person name="Maluk M."/>
            <person name="Lafos M."/>
            <person name="Crook M."/>
            <person name="Gross E."/>
            <person name="Simon M.F."/>
            <person name="Bueno dos Reis Junior F."/>
            <person name="Poole P.S."/>
            <person name="Venter S.N."/>
            <person name="James E.K."/>
        </authorList>
    </citation>
    <scope>NUCLEOTIDE SEQUENCE [LARGE SCALE GENOMIC DNA]</scope>
    <source>
        <strain evidence="2 3">JPY 581</strain>
    </source>
</reference>
<keyword evidence="3" id="KW-1185">Reference proteome</keyword>
<sequence length="199" mass="21498">MIRHIDKSAFHLRRRAAASVIVPLVALAATLQLAHAASFKCPHNASVSEKLICSDPQLSALDDKLAVVYRLAKNAAPVPDAIEADRVAQWQWRQQNCTDKACVADWYERRIRELGADIAHGRSAEVTTLAANMAEQHIEPEARAAVVQLKGLGDAMTIDSNGNPRIDQRSAACASKPGPDSCFVSSAHEAVAGLDKKEK</sequence>